<dbReference type="AlphaFoldDB" id="A0A1F4TR48"/>
<dbReference type="PANTHER" id="PTHR48125:SF10">
    <property type="entry name" value="OS12G0136300 PROTEIN"/>
    <property type="match status" value="1"/>
</dbReference>
<name>A0A1F4TR48_UNCSA</name>
<dbReference type="PANTHER" id="PTHR48125">
    <property type="entry name" value="LP07818P1"/>
    <property type="match status" value="1"/>
</dbReference>
<gene>
    <name evidence="3" type="ORF">A2462_05390</name>
</gene>
<feature type="region of interest" description="Disordered" evidence="2">
    <location>
        <begin position="451"/>
        <end position="513"/>
    </location>
</feature>
<proteinExistence type="predicted"/>
<feature type="compositionally biased region" description="Low complexity" evidence="2">
    <location>
        <begin position="337"/>
        <end position="362"/>
    </location>
</feature>
<protein>
    <submittedName>
        <fullName evidence="3">Uncharacterized protein</fullName>
    </submittedName>
</protein>
<feature type="compositionally biased region" description="Low complexity" evidence="2">
    <location>
        <begin position="89"/>
        <end position="111"/>
    </location>
</feature>
<sequence length="881" mass="94972">MGLKITPQKGFDNLRNYLAGNKEMDPAAIRRNIGYLDRDKAVELQTTLKAATGNRAEALNTALANLDASERGRLGITAAPSPQPAVDQAAAEPKAEAAPPAADPTAPAPAPTTETITLQELVRNHPKLDTPLANYETYLDQVEALVLPENLQDGNLRKLRTVALSAVIEHLTLTLAGQNRVSRINISANRTQVLALLDRAVFAHKYLLVITTYRELTVEQKEICRKILGATIGDALELITKVMPGQPLADLGLIDDAGREAVLKALTVIGNQDKWFNPAGSGNTGESVTVGQGAEAGQIAETDSKIRAAVLDLRRTLADPAQHIKPPVITSAPAPVPAQETPAAPAQPVETAPAQSAPAPSAVEAKTAETRLQFAISTIHEAAQNVSDVDVRQVIEALRLVLREATMANNQQLGQDLMSLKSLDAFAQLVENIFTAHENLRPRTLVTPAPEPEAEAAAAPVAEPTEPVAERAPRPRTGRADLPATTRPRVRLGRSDRRPAASPRPVKPAVTTPAQVDQEAFFGPVVQKPATAPTTHEFTVAIIEAHFGQIIETATREAAELNRTLEAQQRSLAETVRALAKKRGKFQALSTELEGLVREAQEAAAQSKESEEGKINSRAATDIKAKNVELTKDTARLEAERDRAVAAKNSEQKTARQAARQARDTAIAAVSQKEQTAMQAAETTYNKEITRIDSDYKDMETDYATEIAEEKATAQTTRTAAEKAAEQTANQARTQARATAQTTLRELAQRAKTEPATIAKDYQGQITALRQRIEQEKSAIKDELEANIAALPQAADSVVEPRRAKLISGLLPNKEAAIREAEQAEQTARAVFDQTKTAIREKQQIAQEAAKSRDRMVAEMQRWQLGASAIPEPAKPSGFVG</sequence>
<keyword evidence="1" id="KW-0175">Coiled coil</keyword>
<comment type="caution">
    <text evidence="3">The sequence shown here is derived from an EMBL/GenBank/DDBJ whole genome shotgun (WGS) entry which is preliminary data.</text>
</comment>
<evidence type="ECO:0000313" key="3">
    <source>
        <dbReference type="EMBL" id="OGC35010.1"/>
    </source>
</evidence>
<dbReference type="Proteomes" id="UP000177309">
    <property type="component" value="Unassembled WGS sequence"/>
</dbReference>
<feature type="region of interest" description="Disordered" evidence="2">
    <location>
        <begin position="322"/>
        <end position="365"/>
    </location>
</feature>
<accession>A0A1F4TR48</accession>
<reference evidence="3 4" key="1">
    <citation type="journal article" date="2016" name="Nat. Commun.">
        <title>Thousands of microbial genomes shed light on interconnected biogeochemical processes in an aquifer system.</title>
        <authorList>
            <person name="Anantharaman K."/>
            <person name="Brown C.T."/>
            <person name="Hug L.A."/>
            <person name="Sharon I."/>
            <person name="Castelle C.J."/>
            <person name="Probst A.J."/>
            <person name="Thomas B.C."/>
            <person name="Singh A."/>
            <person name="Wilkins M.J."/>
            <person name="Karaoz U."/>
            <person name="Brodie E.L."/>
            <person name="Williams K.H."/>
            <person name="Hubbard S.S."/>
            <person name="Banfield J.F."/>
        </authorList>
    </citation>
    <scope>NUCLEOTIDE SEQUENCE [LARGE SCALE GENOMIC DNA]</scope>
</reference>
<evidence type="ECO:0000256" key="1">
    <source>
        <dbReference type="SAM" id="Coils"/>
    </source>
</evidence>
<feature type="compositionally biased region" description="Low complexity" evidence="2">
    <location>
        <begin position="455"/>
        <end position="467"/>
    </location>
</feature>
<organism evidence="3 4">
    <name type="scientific">candidate division WOR-1 bacterium RIFOXYC2_FULL_41_25</name>
    <dbReference type="NCBI Taxonomy" id="1802586"/>
    <lineage>
        <taxon>Bacteria</taxon>
        <taxon>Bacillati</taxon>
        <taxon>Saganbacteria</taxon>
    </lineage>
</organism>
<feature type="region of interest" description="Disordered" evidence="2">
    <location>
        <begin position="76"/>
        <end position="111"/>
    </location>
</feature>
<evidence type="ECO:0000313" key="4">
    <source>
        <dbReference type="Proteomes" id="UP000177309"/>
    </source>
</evidence>
<feature type="coiled-coil region" evidence="1">
    <location>
        <begin position="759"/>
        <end position="786"/>
    </location>
</feature>
<dbReference type="EMBL" id="MEUI01000011">
    <property type="protein sequence ID" value="OGC35010.1"/>
    <property type="molecule type" value="Genomic_DNA"/>
</dbReference>
<evidence type="ECO:0000256" key="2">
    <source>
        <dbReference type="SAM" id="MobiDB-lite"/>
    </source>
</evidence>
<feature type="coiled-coil region" evidence="1">
    <location>
        <begin position="551"/>
        <end position="640"/>
    </location>
</feature>